<dbReference type="OrthoDB" id="4571226at2"/>
<keyword evidence="2" id="KW-1185">Reference proteome</keyword>
<accession>A0A4R1F6N3</accession>
<organism evidence="1 2">
    <name type="scientific">Nocardia alba</name>
    <dbReference type="NCBI Taxonomy" id="225051"/>
    <lineage>
        <taxon>Bacteria</taxon>
        <taxon>Bacillati</taxon>
        <taxon>Actinomycetota</taxon>
        <taxon>Actinomycetes</taxon>
        <taxon>Mycobacteriales</taxon>
        <taxon>Nocardiaceae</taxon>
        <taxon>Nocardia</taxon>
    </lineage>
</organism>
<name>A0A4R1F6N3_9NOCA</name>
<evidence type="ECO:0000313" key="1">
    <source>
        <dbReference type="EMBL" id="TCJ89996.1"/>
    </source>
</evidence>
<dbReference type="AlphaFoldDB" id="A0A4R1F6N3"/>
<evidence type="ECO:0000313" key="2">
    <source>
        <dbReference type="Proteomes" id="UP000294856"/>
    </source>
</evidence>
<dbReference type="InterPro" id="IPR027417">
    <property type="entry name" value="P-loop_NTPase"/>
</dbReference>
<dbReference type="SUPFAM" id="SSF52540">
    <property type="entry name" value="P-loop containing nucleoside triphosphate hydrolases"/>
    <property type="match status" value="1"/>
</dbReference>
<gene>
    <name evidence="1" type="ORF">DFR71_6289</name>
</gene>
<sequence>MTNTKTPTRIVYFGVGGSTGKTSQAVNQACEWARRGLRVRYWDGDNQGDGSTYFHYMEPPTPIGEVLAGVETIEDPNSRTGRRVATMREIELPVFRPTAEAAEELGGLAPEEPGQEDWLRRLTIVPSGIGISGTTLNDAMTAMTRDDLGPEKVLATIESIDEGRDEADLPDIEIFDLPGMVGSLHYLALKWAARGGTRGGRSGVVLVVTPDDKAMGKHFWDALAKIDSVSKHYPIAPVAIMPTRVTTNRGRFYVEMYETFKGNPKLENLVAPPVRETVHVPESFGARQPLLLWVPDERVTEDQTAVADWLKEHGVIAA</sequence>
<proteinExistence type="predicted"/>
<dbReference type="EMBL" id="SMFR01000008">
    <property type="protein sequence ID" value="TCJ89996.1"/>
    <property type="molecule type" value="Genomic_DNA"/>
</dbReference>
<protein>
    <submittedName>
        <fullName evidence="1">Cellulose biosynthesis protein BcsQ</fullName>
    </submittedName>
</protein>
<dbReference type="Gene3D" id="3.40.50.300">
    <property type="entry name" value="P-loop containing nucleotide triphosphate hydrolases"/>
    <property type="match status" value="1"/>
</dbReference>
<dbReference type="RefSeq" id="WP_067458072.1">
    <property type="nucleotide sequence ID" value="NZ_SMFR01000008.1"/>
</dbReference>
<comment type="caution">
    <text evidence="1">The sequence shown here is derived from an EMBL/GenBank/DDBJ whole genome shotgun (WGS) entry which is preliminary data.</text>
</comment>
<dbReference type="STRING" id="1210063.GCA_001612665_05717"/>
<reference evidence="1 2" key="1">
    <citation type="submission" date="2019-03" db="EMBL/GenBank/DDBJ databases">
        <title>Genomic Encyclopedia of Type Strains, Phase IV (KMG-IV): sequencing the most valuable type-strain genomes for metagenomic binning, comparative biology and taxonomic classification.</title>
        <authorList>
            <person name="Goeker M."/>
        </authorList>
    </citation>
    <scope>NUCLEOTIDE SEQUENCE [LARGE SCALE GENOMIC DNA]</scope>
    <source>
        <strain evidence="1 2">DSM 44684</strain>
    </source>
</reference>
<dbReference type="Proteomes" id="UP000294856">
    <property type="component" value="Unassembled WGS sequence"/>
</dbReference>